<evidence type="ECO:0000313" key="13">
    <source>
        <dbReference type="EMBL" id="SHG61868.1"/>
    </source>
</evidence>
<keyword evidence="2 8" id="KW-0813">Transport</keyword>
<sequence length="1009" mass="109298">MLRFLPGLLFILLSSFTFAQGVLVKGRVASATEPNGLPGVNVVVKGTSVGTITDINGEYSLEAPLGSVLAFSFVGYVTQEFTFNGQTAVNITLAEESTELTEVIVTGYSSVQKRDITGVVSSIKGDAVRDQSINGIDQALQGQAPGVQVVQSSGTPGGGVAVRIRGSTSINASNRPLYIIDGVPIQVGALSQRDFGGQDDNALALINPGDVESYQILSDASAKAMYGSRAANGVVIITTKRGKQKKAAITFDVQRGMVDIVKKLDLLNSTQLLELQREAVRNAGKNPDGLGLIPGVTDAVNTNWQDAVLRTGIMQQYQMSASGGDDVTTYYISGSYRDEEGVQLNNRFQRLAGVLNLDRKLSSKLSIGTNLNLSHTVNKRIKGDNFLDGVYSGAVKSLPYYTPYDENGRIVGPSSSLYPGFPNFNPVGQALLPRFDALTTKLLGNVNARYQISNELFLRAQAGIDYNEVLEDQYESTQTAIGGVLESVGGKGYGVYSTTNLGSFIVNATLNYNKAIGDKHHFSGLLGTEMIRQTSRTSSVQGRIFPSDDFTYIGSAGIVDQGSSFKAQNGLFSVFGEVKYDYLDRYLLTAGMRADGSSRFGPGNRFGYFPSVSAGWRISEEGFFKESSVSNVINDLKLRSSFGFTGNERIGNFQFLGTWAASTYNGSAGVSPQKVGNPDLKWEATREVNVGFDLAMLENRIQVTANAYYNKTTDMLYNRPYPTTTGFAGQTDNIAEMRNKGLELGITSVNIDKRLKWTTTVNLSKNMNKILFLADSIPVYTGYQANGVDGTNVLQVGQPIGTFTGLRFLGVDPGTGDAIYDDVNKDGKITNADAVVIGNAQPKLIGGITNKLSYGRFDLSVFFQFSLGNKILNFSKETFVNAGQDIQNNQSVAALRRWQKPGDITDVPRYELGNTFNNLHSSRFLEDGSYLRLKNVSIGYNLPSRVTDRLKMERVRIFAAATNLWTYTKYTGADPEVSTLDGSTTAQGIDFFTLPQVRTLSVGLNATLK</sequence>
<dbReference type="NCBIfam" id="TIGR04056">
    <property type="entry name" value="OMP_RagA_SusC"/>
    <property type="match status" value="1"/>
</dbReference>
<evidence type="ECO:0000256" key="3">
    <source>
        <dbReference type="ARBA" id="ARBA00022452"/>
    </source>
</evidence>
<evidence type="ECO:0000256" key="7">
    <source>
        <dbReference type="ARBA" id="ARBA00023237"/>
    </source>
</evidence>
<dbReference type="InterPro" id="IPR023996">
    <property type="entry name" value="TonB-dep_OMP_SusC/RagA"/>
</dbReference>
<dbReference type="RefSeq" id="WP_073131794.1">
    <property type="nucleotide sequence ID" value="NZ_FQWQ01000001.1"/>
</dbReference>
<dbReference type="PROSITE" id="PS52016">
    <property type="entry name" value="TONB_DEPENDENT_REC_3"/>
    <property type="match status" value="1"/>
</dbReference>
<dbReference type="SUPFAM" id="SSF49464">
    <property type="entry name" value="Carboxypeptidase regulatory domain-like"/>
    <property type="match status" value="1"/>
</dbReference>
<evidence type="ECO:0000256" key="10">
    <source>
        <dbReference type="SAM" id="SignalP"/>
    </source>
</evidence>
<keyword evidence="14" id="KW-1185">Reference proteome</keyword>
<comment type="similarity">
    <text evidence="8 9">Belongs to the TonB-dependent receptor family.</text>
</comment>
<keyword evidence="3 8" id="KW-1134">Transmembrane beta strand</keyword>
<keyword evidence="7 8" id="KW-0998">Cell outer membrane</keyword>
<evidence type="ECO:0000259" key="12">
    <source>
        <dbReference type="Pfam" id="PF07715"/>
    </source>
</evidence>
<evidence type="ECO:0000256" key="8">
    <source>
        <dbReference type="PROSITE-ProRule" id="PRU01360"/>
    </source>
</evidence>
<feature type="chain" id="PRO_5009911973" evidence="10">
    <location>
        <begin position="20"/>
        <end position="1009"/>
    </location>
</feature>
<proteinExistence type="inferred from homology"/>
<evidence type="ECO:0000256" key="6">
    <source>
        <dbReference type="ARBA" id="ARBA00023136"/>
    </source>
</evidence>
<evidence type="ECO:0000313" key="14">
    <source>
        <dbReference type="Proteomes" id="UP000184212"/>
    </source>
</evidence>
<dbReference type="Gene3D" id="2.170.130.10">
    <property type="entry name" value="TonB-dependent receptor, plug domain"/>
    <property type="match status" value="1"/>
</dbReference>
<dbReference type="InterPro" id="IPR012910">
    <property type="entry name" value="Plug_dom"/>
</dbReference>
<feature type="domain" description="TonB-dependent receptor plug" evidence="12">
    <location>
        <begin position="113"/>
        <end position="234"/>
    </location>
</feature>
<accession>A0A1M5LA34</accession>
<dbReference type="Pfam" id="PF00593">
    <property type="entry name" value="TonB_dep_Rec_b-barrel"/>
    <property type="match status" value="1"/>
</dbReference>
<keyword evidence="6 8" id="KW-0472">Membrane</keyword>
<keyword evidence="5 9" id="KW-0798">TonB box</keyword>
<dbReference type="Gene3D" id="2.40.170.20">
    <property type="entry name" value="TonB-dependent receptor, beta-barrel domain"/>
    <property type="match status" value="1"/>
</dbReference>
<dbReference type="InterPro" id="IPR023997">
    <property type="entry name" value="TonB-dep_OMP_SusC/RagA_CS"/>
</dbReference>
<dbReference type="GO" id="GO:0009279">
    <property type="term" value="C:cell outer membrane"/>
    <property type="evidence" value="ECO:0007669"/>
    <property type="project" value="UniProtKB-SubCell"/>
</dbReference>
<evidence type="ECO:0000259" key="11">
    <source>
        <dbReference type="Pfam" id="PF00593"/>
    </source>
</evidence>
<evidence type="ECO:0000256" key="1">
    <source>
        <dbReference type="ARBA" id="ARBA00004571"/>
    </source>
</evidence>
<evidence type="ECO:0000256" key="9">
    <source>
        <dbReference type="RuleBase" id="RU003357"/>
    </source>
</evidence>
<dbReference type="EMBL" id="FQWQ01000001">
    <property type="protein sequence ID" value="SHG61868.1"/>
    <property type="molecule type" value="Genomic_DNA"/>
</dbReference>
<evidence type="ECO:0000256" key="4">
    <source>
        <dbReference type="ARBA" id="ARBA00022692"/>
    </source>
</evidence>
<dbReference type="Proteomes" id="UP000184212">
    <property type="component" value="Unassembled WGS sequence"/>
</dbReference>
<dbReference type="InterPro" id="IPR039426">
    <property type="entry name" value="TonB-dep_rcpt-like"/>
</dbReference>
<organism evidence="13 14">
    <name type="scientific">Chryseolinea serpens</name>
    <dbReference type="NCBI Taxonomy" id="947013"/>
    <lineage>
        <taxon>Bacteria</taxon>
        <taxon>Pseudomonadati</taxon>
        <taxon>Bacteroidota</taxon>
        <taxon>Cytophagia</taxon>
        <taxon>Cytophagales</taxon>
        <taxon>Fulvivirgaceae</taxon>
        <taxon>Chryseolinea</taxon>
    </lineage>
</organism>
<dbReference type="InterPro" id="IPR008969">
    <property type="entry name" value="CarboxyPept-like_regulatory"/>
</dbReference>
<evidence type="ECO:0000256" key="5">
    <source>
        <dbReference type="ARBA" id="ARBA00023077"/>
    </source>
</evidence>
<reference evidence="13 14" key="1">
    <citation type="submission" date="2016-11" db="EMBL/GenBank/DDBJ databases">
        <authorList>
            <person name="Jaros S."/>
            <person name="Januszkiewicz K."/>
            <person name="Wedrychowicz H."/>
        </authorList>
    </citation>
    <scope>NUCLEOTIDE SEQUENCE [LARGE SCALE GENOMIC DNA]</scope>
    <source>
        <strain evidence="13 14">DSM 24574</strain>
    </source>
</reference>
<feature type="signal peptide" evidence="10">
    <location>
        <begin position="1"/>
        <end position="19"/>
    </location>
</feature>
<dbReference type="SUPFAM" id="SSF56935">
    <property type="entry name" value="Porins"/>
    <property type="match status" value="1"/>
</dbReference>
<dbReference type="Pfam" id="PF07715">
    <property type="entry name" value="Plug"/>
    <property type="match status" value="1"/>
</dbReference>
<dbReference type="NCBIfam" id="TIGR04057">
    <property type="entry name" value="SusC_RagA_signa"/>
    <property type="match status" value="1"/>
</dbReference>
<gene>
    <name evidence="13" type="ORF">SAMN04488109_1102</name>
</gene>
<dbReference type="InterPro" id="IPR037066">
    <property type="entry name" value="Plug_dom_sf"/>
</dbReference>
<comment type="subcellular location">
    <subcellularLocation>
        <location evidence="1 8">Cell outer membrane</location>
        <topology evidence="1 8">Multi-pass membrane protein</topology>
    </subcellularLocation>
</comment>
<evidence type="ECO:0000256" key="2">
    <source>
        <dbReference type="ARBA" id="ARBA00022448"/>
    </source>
</evidence>
<keyword evidence="4 8" id="KW-0812">Transmembrane</keyword>
<dbReference type="STRING" id="947013.SAMN04488109_1102"/>
<dbReference type="Gene3D" id="2.60.40.1120">
    <property type="entry name" value="Carboxypeptidase-like, regulatory domain"/>
    <property type="match status" value="1"/>
</dbReference>
<dbReference type="AlphaFoldDB" id="A0A1M5LA34"/>
<protein>
    <submittedName>
        <fullName evidence="13">TonB-linked outer membrane protein, SusC/RagA family</fullName>
    </submittedName>
</protein>
<dbReference type="OrthoDB" id="9768177at2"/>
<dbReference type="InterPro" id="IPR036942">
    <property type="entry name" value="Beta-barrel_TonB_sf"/>
</dbReference>
<feature type="domain" description="TonB-dependent receptor-like beta-barrel" evidence="11">
    <location>
        <begin position="401"/>
        <end position="964"/>
    </location>
</feature>
<dbReference type="Pfam" id="PF13715">
    <property type="entry name" value="CarbopepD_reg_2"/>
    <property type="match status" value="1"/>
</dbReference>
<dbReference type="InterPro" id="IPR000531">
    <property type="entry name" value="Beta-barrel_TonB"/>
</dbReference>
<keyword evidence="10" id="KW-0732">Signal</keyword>
<name>A0A1M5LA34_9BACT</name>